<accession>A0A645GKD1</accession>
<organism evidence="2">
    <name type="scientific">bioreactor metagenome</name>
    <dbReference type="NCBI Taxonomy" id="1076179"/>
    <lineage>
        <taxon>unclassified sequences</taxon>
        <taxon>metagenomes</taxon>
        <taxon>ecological metagenomes</taxon>
    </lineage>
</organism>
<name>A0A645GKD1_9ZZZZ</name>
<reference evidence="2" key="1">
    <citation type="submission" date="2019-08" db="EMBL/GenBank/DDBJ databases">
        <authorList>
            <person name="Kucharzyk K."/>
            <person name="Murdoch R.W."/>
            <person name="Higgins S."/>
            <person name="Loffler F."/>
        </authorList>
    </citation>
    <scope>NUCLEOTIDE SEQUENCE</scope>
</reference>
<protein>
    <submittedName>
        <fullName evidence="2">Uncharacterized protein</fullName>
    </submittedName>
</protein>
<evidence type="ECO:0000313" key="2">
    <source>
        <dbReference type="EMBL" id="MPN26676.1"/>
    </source>
</evidence>
<comment type="caution">
    <text evidence="2">The sequence shown here is derived from an EMBL/GenBank/DDBJ whole genome shotgun (WGS) entry which is preliminary data.</text>
</comment>
<feature type="region of interest" description="Disordered" evidence="1">
    <location>
        <begin position="1"/>
        <end position="38"/>
    </location>
</feature>
<dbReference type="EMBL" id="VSSQ01076267">
    <property type="protein sequence ID" value="MPN26676.1"/>
    <property type="molecule type" value="Genomic_DNA"/>
</dbReference>
<feature type="compositionally biased region" description="Polar residues" evidence="1">
    <location>
        <begin position="23"/>
        <end position="32"/>
    </location>
</feature>
<dbReference type="AlphaFoldDB" id="A0A645GKD1"/>
<gene>
    <name evidence="2" type="ORF">SDC9_174101</name>
</gene>
<sequence>MGDKSPKNKEKLKRKADKKSKAISPTSSQLEETTSKTK</sequence>
<proteinExistence type="predicted"/>
<evidence type="ECO:0000256" key="1">
    <source>
        <dbReference type="SAM" id="MobiDB-lite"/>
    </source>
</evidence>